<protein>
    <submittedName>
        <fullName evidence="1">Uncharacterized protein</fullName>
    </submittedName>
</protein>
<dbReference type="GeneID" id="55412335"/>
<evidence type="ECO:0000313" key="2">
    <source>
        <dbReference type="Proteomes" id="UP000505037"/>
    </source>
</evidence>
<proteinExistence type="predicted"/>
<accession>A0A6S4PLZ7</accession>
<dbReference type="SUPFAM" id="SSF46785">
    <property type="entry name" value="Winged helix' DNA-binding domain"/>
    <property type="match status" value="1"/>
</dbReference>
<dbReference type="KEGG" id="vg:55412335"/>
<reference evidence="1 2" key="1">
    <citation type="journal article" date="2013" name="PLoS Genet.">
        <title>Expanding the Marine Virosphere Using Metagenomics.</title>
        <authorList>
            <person name="Mizuno C.M."/>
            <person name="Rodriguez-Valera F."/>
            <person name="Kimes N.E."/>
            <person name="Ghai R."/>
        </authorList>
    </citation>
    <scope>NUCLEOTIDE SEQUENCE [LARGE SCALE GENOMIC DNA]</scope>
    <source>
        <strain evidence="1">UvMED-CGR-U-MedDCM-OCT-S45-C18</strain>
    </source>
</reference>
<sequence length="103" mass="11621">MKSLLMTTELFRRANINTMYRASLCIAVVAKPGITNTKLAAMMRTSRESIQVALRNLIKENLVHVTKIIDKETNRPKETKVFPTPYLKDVIAGITNLTTTTQK</sequence>
<dbReference type="EMBL" id="AP013544">
    <property type="protein sequence ID" value="BAQ94274.1"/>
    <property type="molecule type" value="Genomic_DNA"/>
</dbReference>
<dbReference type="Proteomes" id="UP000505037">
    <property type="component" value="Segment"/>
</dbReference>
<dbReference type="InterPro" id="IPR036390">
    <property type="entry name" value="WH_DNA-bd_sf"/>
</dbReference>
<name>A0A6S4PLZ7_9CAUD</name>
<keyword evidence="2" id="KW-1185">Reference proteome</keyword>
<dbReference type="RefSeq" id="YP_009777816.1">
    <property type="nucleotide sequence ID" value="NC_047704.1"/>
</dbReference>
<evidence type="ECO:0000313" key="1">
    <source>
        <dbReference type="EMBL" id="BAQ94274.1"/>
    </source>
</evidence>
<organism evidence="1 2">
    <name type="scientific">uncultured phage_MedDCM-OCT-S45-C18</name>
    <dbReference type="NCBI Taxonomy" id="2741072"/>
    <lineage>
        <taxon>Viruses</taxon>
        <taxon>Duplodnaviria</taxon>
        <taxon>Heunggongvirae</taxon>
        <taxon>Uroviricota</taxon>
        <taxon>Caudoviricetes</taxon>
        <taxon>Autographivirales</taxon>
        <taxon>Ayaqvirus</taxon>
        <taxon>Ayaqvirus S45C18</taxon>
    </lineage>
</organism>